<dbReference type="AlphaFoldDB" id="A0A3Q2P2C5"/>
<sequence>MSHYVADVTLLWCGSPTHNSISLQRRVLCQQMSSQRLHRNKGILSEVWREPQKISPALSRRIRLAVRQDTGRSSTQIKAITGADCSPITIRRHLREKGFRNKKRLQRPRLLQRHRIARLDFARMHQTWDIERWKKVVFSDEKKFNLDGLDGFQRYWHDREIPPEMFSTRHSGGGAIMIWGAFSFSGTMELQVVQGRQTAAGYVEMLQRASLMTEGPRLCGNDWVFQQDNAAVHNARLTKEFFQENNITLLDHPACSPDLNPIENIWGWMAKEVYKNGHQFQTMDALREAIFNTWSNVPTSLLETLASSMPKRLFEVINKNGGATHY</sequence>
<dbReference type="PANTHER" id="PTHR23022:SF129">
    <property type="entry name" value="TRANSPOSABLE ELEMENT TC3 TRANSPOSASE"/>
    <property type="match status" value="1"/>
</dbReference>
<reference evidence="3" key="2">
    <citation type="submission" date="2025-09" db="UniProtKB">
        <authorList>
            <consortium name="Ensembl"/>
        </authorList>
    </citation>
    <scope>IDENTIFICATION</scope>
</reference>
<dbReference type="Proteomes" id="UP000265000">
    <property type="component" value="Unplaced"/>
</dbReference>
<feature type="domain" description="Transposase Tc1-like" evidence="1">
    <location>
        <begin position="60"/>
        <end position="126"/>
    </location>
</feature>
<dbReference type="InterPro" id="IPR038717">
    <property type="entry name" value="Tc1-like_DDE_dom"/>
</dbReference>
<evidence type="ECO:0000259" key="2">
    <source>
        <dbReference type="Pfam" id="PF13358"/>
    </source>
</evidence>
<dbReference type="InterPro" id="IPR036397">
    <property type="entry name" value="RNaseH_sf"/>
</dbReference>
<feature type="domain" description="Tc1-like transposase DDE" evidence="2">
    <location>
        <begin position="136"/>
        <end position="287"/>
    </location>
</feature>
<protein>
    <recommendedName>
        <fullName evidence="5">Tc1-like transposase DDE domain-containing protein</fullName>
    </recommendedName>
</protein>
<dbReference type="Gene3D" id="3.30.420.10">
    <property type="entry name" value="Ribonuclease H-like superfamily/Ribonuclease H"/>
    <property type="match status" value="1"/>
</dbReference>
<dbReference type="STRING" id="8078.ENSFHEP00000005765"/>
<dbReference type="InterPro" id="IPR052338">
    <property type="entry name" value="Transposase_5"/>
</dbReference>
<name>A0A3Q2P2C5_FUNHE</name>
<organism evidence="3 4">
    <name type="scientific">Fundulus heteroclitus</name>
    <name type="common">Killifish</name>
    <name type="synonym">Mummichog</name>
    <dbReference type="NCBI Taxonomy" id="8078"/>
    <lineage>
        <taxon>Eukaryota</taxon>
        <taxon>Metazoa</taxon>
        <taxon>Chordata</taxon>
        <taxon>Craniata</taxon>
        <taxon>Vertebrata</taxon>
        <taxon>Euteleostomi</taxon>
        <taxon>Actinopterygii</taxon>
        <taxon>Neopterygii</taxon>
        <taxon>Teleostei</taxon>
        <taxon>Neoteleostei</taxon>
        <taxon>Acanthomorphata</taxon>
        <taxon>Ovalentaria</taxon>
        <taxon>Atherinomorphae</taxon>
        <taxon>Cyprinodontiformes</taxon>
        <taxon>Fundulidae</taxon>
        <taxon>Fundulus</taxon>
    </lineage>
</organism>
<dbReference type="Ensembl" id="ENSFHET00000006624.1">
    <property type="protein sequence ID" value="ENSFHEP00000005765.1"/>
    <property type="gene ID" value="ENSFHEG00000006754.1"/>
</dbReference>
<evidence type="ECO:0008006" key="5">
    <source>
        <dbReference type="Google" id="ProtNLM"/>
    </source>
</evidence>
<proteinExistence type="predicted"/>
<evidence type="ECO:0000259" key="1">
    <source>
        <dbReference type="Pfam" id="PF01498"/>
    </source>
</evidence>
<dbReference type="GO" id="GO:0015074">
    <property type="term" value="P:DNA integration"/>
    <property type="evidence" value="ECO:0007669"/>
    <property type="project" value="InterPro"/>
</dbReference>
<dbReference type="GeneTree" id="ENSGT00940000169433"/>
<evidence type="ECO:0000313" key="3">
    <source>
        <dbReference type="Ensembl" id="ENSFHEP00000005765.1"/>
    </source>
</evidence>
<dbReference type="GO" id="GO:0003677">
    <property type="term" value="F:DNA binding"/>
    <property type="evidence" value="ECO:0007669"/>
    <property type="project" value="InterPro"/>
</dbReference>
<keyword evidence="4" id="KW-1185">Reference proteome</keyword>
<dbReference type="InterPro" id="IPR002492">
    <property type="entry name" value="Transposase_Tc1-like"/>
</dbReference>
<reference evidence="3" key="1">
    <citation type="submission" date="2025-08" db="UniProtKB">
        <authorList>
            <consortium name="Ensembl"/>
        </authorList>
    </citation>
    <scope>IDENTIFICATION</scope>
</reference>
<evidence type="ECO:0000313" key="4">
    <source>
        <dbReference type="Proteomes" id="UP000265000"/>
    </source>
</evidence>
<dbReference type="Pfam" id="PF01498">
    <property type="entry name" value="HTH_Tnp_Tc3_2"/>
    <property type="match status" value="1"/>
</dbReference>
<dbReference type="GO" id="GO:0006313">
    <property type="term" value="P:DNA transposition"/>
    <property type="evidence" value="ECO:0007669"/>
    <property type="project" value="InterPro"/>
</dbReference>
<accession>A0A3Q2P2C5</accession>
<dbReference type="Pfam" id="PF13358">
    <property type="entry name" value="DDE_3"/>
    <property type="match status" value="1"/>
</dbReference>
<dbReference type="PANTHER" id="PTHR23022">
    <property type="entry name" value="TRANSPOSABLE ELEMENT-RELATED"/>
    <property type="match status" value="1"/>
</dbReference>